<reference evidence="1" key="1">
    <citation type="submission" date="2013-08" db="EMBL/GenBank/DDBJ databases">
        <authorList>
            <person name="Mendez C."/>
            <person name="Richter M."/>
            <person name="Ferrer M."/>
            <person name="Sanchez J."/>
        </authorList>
    </citation>
    <scope>NUCLEOTIDE SEQUENCE</scope>
</reference>
<gene>
    <name evidence="1" type="ORF">B1A_10501</name>
</gene>
<feature type="non-terminal residue" evidence="1">
    <location>
        <position position="249"/>
    </location>
</feature>
<dbReference type="InterPro" id="IPR027417">
    <property type="entry name" value="P-loop_NTPase"/>
</dbReference>
<dbReference type="AlphaFoldDB" id="T1BZ95"/>
<comment type="caution">
    <text evidence="1">The sequence shown here is derived from an EMBL/GenBank/DDBJ whole genome shotgun (WGS) entry which is preliminary data.</text>
</comment>
<name>T1BZ95_9ZZZZ</name>
<dbReference type="SUPFAM" id="SSF52540">
    <property type="entry name" value="P-loop containing nucleoside triphosphate hydrolases"/>
    <property type="match status" value="1"/>
</dbReference>
<sequence length="249" mass="27774">MERWTMGKGNAAGAKIRTGQPVTRKDFTALPLREFNLLWHKTLTALSKNEVTGGQKPGEPRLIHITVDGTTGLTEDNRWSLTMELRYQSTEQVYVKPISPANGKISPDAAKLMVVHCPPFSGIGAEEKRMDRGAQQLEVGRGKPGDVLRNLLLEVWQGKEHWDTLVKDIQNLFRLILQEPQYDAALPFIRCEYLDGISKSGKGKNGLTRYDIASGGSGFHQVLLLLCFFYARPASVLLLDEPDAHLHVI</sequence>
<protein>
    <submittedName>
        <fullName evidence="1">SMC domain-containing protein</fullName>
    </submittedName>
</protein>
<organism evidence="1">
    <name type="scientific">mine drainage metagenome</name>
    <dbReference type="NCBI Taxonomy" id="410659"/>
    <lineage>
        <taxon>unclassified sequences</taxon>
        <taxon>metagenomes</taxon>
        <taxon>ecological metagenomes</taxon>
    </lineage>
</organism>
<proteinExistence type="predicted"/>
<accession>T1BZ95</accession>
<evidence type="ECO:0000313" key="1">
    <source>
        <dbReference type="EMBL" id="EQD59275.1"/>
    </source>
</evidence>
<reference evidence="1" key="2">
    <citation type="journal article" date="2014" name="ISME J.">
        <title>Microbial stratification in low pH oxic and suboxic macroscopic growths along an acid mine drainage.</title>
        <authorList>
            <person name="Mendez-Garcia C."/>
            <person name="Mesa V."/>
            <person name="Sprenger R.R."/>
            <person name="Richter M."/>
            <person name="Diez M.S."/>
            <person name="Solano J."/>
            <person name="Bargiela R."/>
            <person name="Golyshina O.V."/>
            <person name="Manteca A."/>
            <person name="Ramos J.L."/>
            <person name="Gallego J.R."/>
            <person name="Llorente I."/>
            <person name="Martins Dos Santos V.A."/>
            <person name="Jensen O.N."/>
            <person name="Pelaez A.I."/>
            <person name="Sanchez J."/>
            <person name="Ferrer M."/>
        </authorList>
    </citation>
    <scope>NUCLEOTIDE SEQUENCE</scope>
</reference>
<dbReference type="EMBL" id="AUZX01007479">
    <property type="protein sequence ID" value="EQD59275.1"/>
    <property type="molecule type" value="Genomic_DNA"/>
</dbReference>